<accession>A0AA40FHV2</accession>
<feature type="non-terminal residue" evidence="1">
    <location>
        <position position="97"/>
    </location>
</feature>
<keyword evidence="2" id="KW-1185">Reference proteome</keyword>
<dbReference type="AlphaFoldDB" id="A0AA40FHV2"/>
<dbReference type="Proteomes" id="UP001177670">
    <property type="component" value="Unassembled WGS sequence"/>
</dbReference>
<proteinExistence type="predicted"/>
<reference evidence="1" key="1">
    <citation type="submission" date="2021-10" db="EMBL/GenBank/DDBJ databases">
        <title>Melipona bicolor Genome sequencing and assembly.</title>
        <authorList>
            <person name="Araujo N.S."/>
            <person name="Arias M.C."/>
        </authorList>
    </citation>
    <scope>NUCLEOTIDE SEQUENCE</scope>
    <source>
        <strain evidence="1">USP_2M_L1-L4_2017</strain>
        <tissue evidence="1">Whole body</tissue>
    </source>
</reference>
<comment type="caution">
    <text evidence="1">The sequence shown here is derived from an EMBL/GenBank/DDBJ whole genome shotgun (WGS) entry which is preliminary data.</text>
</comment>
<protein>
    <submittedName>
        <fullName evidence="1">Uncharacterized protein</fullName>
    </submittedName>
</protein>
<evidence type="ECO:0000313" key="2">
    <source>
        <dbReference type="Proteomes" id="UP001177670"/>
    </source>
</evidence>
<name>A0AA40FHV2_9HYME</name>
<sequence>MEARIFLGGWHRKSDEGLKVRLARGLLFQEVLALPYVPAKCREKEGREGEFSGRWNRRRTCSRHVAGENTVPVGTRRFIAPNSVPKAGIHATGGDKS</sequence>
<dbReference type="EMBL" id="JAHYIQ010000037">
    <property type="protein sequence ID" value="KAK1119279.1"/>
    <property type="molecule type" value="Genomic_DNA"/>
</dbReference>
<evidence type="ECO:0000313" key="1">
    <source>
        <dbReference type="EMBL" id="KAK1119279.1"/>
    </source>
</evidence>
<organism evidence="1 2">
    <name type="scientific">Melipona bicolor</name>
    <dbReference type="NCBI Taxonomy" id="60889"/>
    <lineage>
        <taxon>Eukaryota</taxon>
        <taxon>Metazoa</taxon>
        <taxon>Ecdysozoa</taxon>
        <taxon>Arthropoda</taxon>
        <taxon>Hexapoda</taxon>
        <taxon>Insecta</taxon>
        <taxon>Pterygota</taxon>
        <taxon>Neoptera</taxon>
        <taxon>Endopterygota</taxon>
        <taxon>Hymenoptera</taxon>
        <taxon>Apocrita</taxon>
        <taxon>Aculeata</taxon>
        <taxon>Apoidea</taxon>
        <taxon>Anthophila</taxon>
        <taxon>Apidae</taxon>
        <taxon>Melipona</taxon>
    </lineage>
</organism>
<gene>
    <name evidence="1" type="ORF">K0M31_013468</name>
</gene>